<dbReference type="Proteomes" id="UP000324748">
    <property type="component" value="Unassembled WGS sequence"/>
</dbReference>
<reference evidence="2 3" key="1">
    <citation type="submission" date="2019-05" db="EMBL/GenBank/DDBJ databases">
        <title>Emergence of the Ug99 lineage of the wheat stem rust pathogen through somatic hybridization.</title>
        <authorList>
            <person name="Li F."/>
            <person name="Upadhyaya N.M."/>
            <person name="Sperschneider J."/>
            <person name="Matny O."/>
            <person name="Nguyen-Phuc H."/>
            <person name="Mago R."/>
            <person name="Raley C."/>
            <person name="Miller M.E."/>
            <person name="Silverstein K.A.T."/>
            <person name="Henningsen E."/>
            <person name="Hirsch C.D."/>
            <person name="Visser B."/>
            <person name="Pretorius Z.A."/>
            <person name="Steffenson B.J."/>
            <person name="Schwessinger B."/>
            <person name="Dodds P.N."/>
            <person name="Figueroa M."/>
        </authorList>
    </citation>
    <scope>NUCLEOTIDE SEQUENCE [LARGE SCALE GENOMIC DNA]</scope>
    <source>
        <strain evidence="2">21-0</strain>
    </source>
</reference>
<protein>
    <submittedName>
        <fullName evidence="2">Uncharacterized protein</fullName>
    </submittedName>
</protein>
<name>A0A5B0NYN7_PUCGR</name>
<evidence type="ECO:0000313" key="2">
    <source>
        <dbReference type="EMBL" id="KAA1094387.1"/>
    </source>
</evidence>
<comment type="caution">
    <text evidence="2">The sequence shown here is derived from an EMBL/GenBank/DDBJ whole genome shotgun (WGS) entry which is preliminary data.</text>
</comment>
<gene>
    <name evidence="2" type="ORF">PGT21_019892</name>
</gene>
<accession>A0A5B0NYN7</accession>
<feature type="region of interest" description="Disordered" evidence="1">
    <location>
        <begin position="1"/>
        <end position="28"/>
    </location>
</feature>
<dbReference type="EMBL" id="VSWC01000079">
    <property type="protein sequence ID" value="KAA1094387.1"/>
    <property type="molecule type" value="Genomic_DNA"/>
</dbReference>
<sequence>MIADLAPQHKNPRSLHKSRQIPRDDNELFKFKPSQTLSGLLLRFQDSRCSPSAADGLGRINWDPSKETILAVALVTPKEMK</sequence>
<dbReference type="AlphaFoldDB" id="A0A5B0NYN7"/>
<proteinExistence type="predicted"/>
<evidence type="ECO:0000256" key="1">
    <source>
        <dbReference type="SAM" id="MobiDB-lite"/>
    </source>
</evidence>
<evidence type="ECO:0000313" key="3">
    <source>
        <dbReference type="Proteomes" id="UP000324748"/>
    </source>
</evidence>
<feature type="compositionally biased region" description="Basic residues" evidence="1">
    <location>
        <begin position="10"/>
        <end position="20"/>
    </location>
</feature>
<keyword evidence="3" id="KW-1185">Reference proteome</keyword>
<organism evidence="2 3">
    <name type="scientific">Puccinia graminis f. sp. tritici</name>
    <dbReference type="NCBI Taxonomy" id="56615"/>
    <lineage>
        <taxon>Eukaryota</taxon>
        <taxon>Fungi</taxon>
        <taxon>Dikarya</taxon>
        <taxon>Basidiomycota</taxon>
        <taxon>Pucciniomycotina</taxon>
        <taxon>Pucciniomycetes</taxon>
        <taxon>Pucciniales</taxon>
        <taxon>Pucciniaceae</taxon>
        <taxon>Puccinia</taxon>
    </lineage>
</organism>